<dbReference type="Gene3D" id="3.30.1540.20">
    <property type="entry name" value="MutL, C-terminal domain, dimerisation subdomain"/>
    <property type="match status" value="1"/>
</dbReference>
<dbReference type="PANTHER" id="PTHR10073:SF47">
    <property type="entry name" value="DNA MISMATCH REPAIR PROTEIN MLH3"/>
    <property type="match status" value="1"/>
</dbReference>
<gene>
    <name evidence="3" type="primary">MLH3_1</name>
    <name evidence="3" type="ORF">LTR16_004738</name>
</gene>
<comment type="caution">
    <text evidence="3">The sequence shown here is derived from an EMBL/GenBank/DDBJ whole genome shotgun (WGS) entry which is preliminary data.</text>
</comment>
<reference evidence="3 4" key="1">
    <citation type="submission" date="2023-08" db="EMBL/GenBank/DDBJ databases">
        <title>Black Yeasts Isolated from many extreme environments.</title>
        <authorList>
            <person name="Coleine C."/>
            <person name="Stajich J.E."/>
            <person name="Selbmann L."/>
        </authorList>
    </citation>
    <scope>NUCLEOTIDE SEQUENCE [LARGE SCALE GENOMIC DNA]</scope>
    <source>
        <strain evidence="3 4">CCFEE 536</strain>
    </source>
</reference>
<sequence>MLVLIDQHAADERCKIESLLAELCQPATPVQSACRSGLGLTSLIKTLPLEKRITFLVSARELELFKTHAAFFAKWGILYDLTSSSPQPSGNRPDTTRSEHRFVVRTLPPSIAERCKIEPKHLIELLRTELWRRTDWALRRRSTRLITTGSDNRTDEVTDTDNDAVNDKEGDTSNSGTATNSWLHRLADCPSGLIDLLKSRACRSAIMFNDVLSVADCQALLQRLAHCAFPFQCAHGRPSLVPLLELGGGVGVWGGFDVAAGDSTEAGVDAEKEEGFVGAWKRWR</sequence>
<feature type="region of interest" description="Disordered" evidence="1">
    <location>
        <begin position="150"/>
        <end position="177"/>
    </location>
</feature>
<keyword evidence="4" id="KW-1185">Reference proteome</keyword>
<feature type="non-terminal residue" evidence="3">
    <location>
        <position position="284"/>
    </location>
</feature>
<dbReference type="SMART" id="SM00853">
    <property type="entry name" value="MutL_C"/>
    <property type="match status" value="1"/>
</dbReference>
<accession>A0ABR0LX69</accession>
<evidence type="ECO:0000256" key="1">
    <source>
        <dbReference type="SAM" id="MobiDB-lite"/>
    </source>
</evidence>
<feature type="domain" description="MutL C-terminal dimerisation" evidence="2">
    <location>
        <begin position="2"/>
        <end position="212"/>
    </location>
</feature>
<evidence type="ECO:0000313" key="4">
    <source>
        <dbReference type="Proteomes" id="UP001357485"/>
    </source>
</evidence>
<dbReference type="InterPro" id="IPR038973">
    <property type="entry name" value="MutL/Mlh/Pms-like"/>
</dbReference>
<organism evidence="3 4">
    <name type="scientific">Cryomyces antarcticus</name>
    <dbReference type="NCBI Taxonomy" id="329879"/>
    <lineage>
        <taxon>Eukaryota</taxon>
        <taxon>Fungi</taxon>
        <taxon>Dikarya</taxon>
        <taxon>Ascomycota</taxon>
        <taxon>Pezizomycotina</taxon>
        <taxon>Dothideomycetes</taxon>
        <taxon>Dothideomycetes incertae sedis</taxon>
        <taxon>Cryomyces</taxon>
    </lineage>
</organism>
<protein>
    <submittedName>
        <fullName evidence="3">DNA mismatch repair protein</fullName>
    </submittedName>
</protein>
<evidence type="ECO:0000313" key="3">
    <source>
        <dbReference type="EMBL" id="KAK5254901.1"/>
    </source>
</evidence>
<dbReference type="SUPFAM" id="SSF118116">
    <property type="entry name" value="DNA mismatch repair protein MutL"/>
    <property type="match status" value="1"/>
</dbReference>
<dbReference type="InterPro" id="IPR042120">
    <property type="entry name" value="MutL_C_dimsub"/>
</dbReference>
<proteinExistence type="predicted"/>
<name>A0ABR0LX69_9PEZI</name>
<dbReference type="Proteomes" id="UP001357485">
    <property type="component" value="Unassembled WGS sequence"/>
</dbReference>
<evidence type="ECO:0000259" key="2">
    <source>
        <dbReference type="SMART" id="SM00853"/>
    </source>
</evidence>
<dbReference type="EMBL" id="JAVRRA010008877">
    <property type="protein sequence ID" value="KAK5254901.1"/>
    <property type="molecule type" value="Genomic_DNA"/>
</dbReference>
<dbReference type="PANTHER" id="PTHR10073">
    <property type="entry name" value="DNA MISMATCH REPAIR PROTEIN MLH, PMS, MUTL"/>
    <property type="match status" value="1"/>
</dbReference>
<dbReference type="InterPro" id="IPR014790">
    <property type="entry name" value="MutL_C"/>
</dbReference>
<dbReference type="InterPro" id="IPR037198">
    <property type="entry name" value="MutL_C_sf"/>
</dbReference>